<organism evidence="1 2">
    <name type="scientific">Pararhodobacter aggregans</name>
    <dbReference type="NCBI Taxonomy" id="404875"/>
    <lineage>
        <taxon>Bacteria</taxon>
        <taxon>Pseudomonadati</taxon>
        <taxon>Pseudomonadota</taxon>
        <taxon>Alphaproteobacteria</taxon>
        <taxon>Rhodobacterales</taxon>
        <taxon>Paracoccaceae</taxon>
        <taxon>Pararhodobacter</taxon>
    </lineage>
</organism>
<evidence type="ECO:0008006" key="3">
    <source>
        <dbReference type="Google" id="ProtNLM"/>
    </source>
</evidence>
<dbReference type="AlphaFoldDB" id="A0A2T7UKJ2"/>
<dbReference type="EMBL" id="QDDR01000017">
    <property type="protein sequence ID" value="PVE45169.1"/>
    <property type="molecule type" value="Genomic_DNA"/>
</dbReference>
<reference evidence="1 2" key="1">
    <citation type="journal article" date="2011" name="Syst. Appl. Microbiol.">
        <title>Defluviimonas denitrificans gen. nov., sp. nov., and Pararhodobacter aggregans gen. nov., sp. nov., non-phototrophic Rhodobacteraceae from the biofilter of a marine aquaculture.</title>
        <authorList>
            <person name="Foesel B.U."/>
            <person name="Drake H.L."/>
            <person name="Schramm A."/>
        </authorList>
    </citation>
    <scope>NUCLEOTIDE SEQUENCE [LARGE SCALE GENOMIC DNA]</scope>
    <source>
        <strain evidence="1 2">D1-19</strain>
    </source>
</reference>
<sequence length="117" mass="12844">MILPTGGVKIVVATTPIDFRRGINGSAAIVASALAADPYCGDVFIFRPRRADRLRLIFWDGSGMVLATKWLEGRRFAWPGPGDGTMVLTREEFGLLLAGLDWTKARRPAVKRPVYIA</sequence>
<dbReference type="PANTHER" id="PTHR36455">
    <property type="match status" value="1"/>
</dbReference>
<name>A0A2T7UKJ2_9RHOB</name>
<evidence type="ECO:0000313" key="1">
    <source>
        <dbReference type="EMBL" id="PVE45169.1"/>
    </source>
</evidence>
<dbReference type="Pfam" id="PF05717">
    <property type="entry name" value="TnpB_IS66"/>
    <property type="match status" value="1"/>
</dbReference>
<keyword evidence="2" id="KW-1185">Reference proteome</keyword>
<dbReference type="RefSeq" id="WP_107754740.1">
    <property type="nucleotide sequence ID" value="NZ_QBKF01000016.1"/>
</dbReference>
<dbReference type="Proteomes" id="UP000244810">
    <property type="component" value="Unassembled WGS sequence"/>
</dbReference>
<accession>A0A2T7UKJ2</accession>
<proteinExistence type="predicted"/>
<dbReference type="NCBIfam" id="NF033819">
    <property type="entry name" value="IS66_TnpB"/>
    <property type="match status" value="1"/>
</dbReference>
<gene>
    <name evidence="1" type="ORF">DDE23_22710</name>
</gene>
<dbReference type="InterPro" id="IPR008878">
    <property type="entry name" value="Transposase_IS66_Orf2"/>
</dbReference>
<protein>
    <recommendedName>
        <fullName evidence="3">Transposase</fullName>
    </recommendedName>
</protein>
<dbReference type="PANTHER" id="PTHR36455:SF1">
    <property type="entry name" value="BLR8292 PROTEIN"/>
    <property type="match status" value="1"/>
</dbReference>
<dbReference type="OrthoDB" id="9801450at2"/>
<evidence type="ECO:0000313" key="2">
    <source>
        <dbReference type="Proteomes" id="UP000244810"/>
    </source>
</evidence>
<comment type="caution">
    <text evidence="1">The sequence shown here is derived from an EMBL/GenBank/DDBJ whole genome shotgun (WGS) entry which is preliminary data.</text>
</comment>